<dbReference type="PANTHER" id="PTHR32071">
    <property type="entry name" value="TRANSCRIPTIONAL REGULATORY PROTEIN"/>
    <property type="match status" value="1"/>
</dbReference>
<keyword evidence="9" id="KW-1185">Reference proteome</keyword>
<dbReference type="InterPro" id="IPR025943">
    <property type="entry name" value="Sigma_54_int_dom_ATP-bd_2"/>
</dbReference>
<dbReference type="InterPro" id="IPR003593">
    <property type="entry name" value="AAA+_ATPase"/>
</dbReference>
<dbReference type="Proteomes" id="UP000267003">
    <property type="component" value="Unassembled WGS sequence"/>
</dbReference>
<evidence type="ECO:0000256" key="1">
    <source>
        <dbReference type="ARBA" id="ARBA00022741"/>
    </source>
</evidence>
<evidence type="ECO:0000313" key="8">
    <source>
        <dbReference type="EMBL" id="RKH66538.1"/>
    </source>
</evidence>
<dbReference type="EMBL" id="RAWK01000081">
    <property type="protein sequence ID" value="RKH66538.1"/>
    <property type="molecule type" value="Genomic_DNA"/>
</dbReference>
<feature type="region of interest" description="Disordered" evidence="6">
    <location>
        <begin position="444"/>
        <end position="472"/>
    </location>
</feature>
<dbReference type="OrthoDB" id="9761705at2"/>
<dbReference type="InterPro" id="IPR025944">
    <property type="entry name" value="Sigma_54_int_dom_CS"/>
</dbReference>
<comment type="caution">
    <text evidence="8">The sequence shown here is derived from an EMBL/GenBank/DDBJ whole genome shotgun (WGS) entry which is preliminary data.</text>
</comment>
<accession>A0A3A8QEY3</accession>
<organism evidence="8 9">
    <name type="scientific">Corallococcus aberystwythensis</name>
    <dbReference type="NCBI Taxonomy" id="2316722"/>
    <lineage>
        <taxon>Bacteria</taxon>
        <taxon>Pseudomonadati</taxon>
        <taxon>Myxococcota</taxon>
        <taxon>Myxococcia</taxon>
        <taxon>Myxococcales</taxon>
        <taxon>Cystobacterineae</taxon>
        <taxon>Myxococcaceae</taxon>
        <taxon>Corallococcus</taxon>
    </lineage>
</organism>
<dbReference type="InterPro" id="IPR027417">
    <property type="entry name" value="P-loop_NTPase"/>
</dbReference>
<dbReference type="GO" id="GO:0005524">
    <property type="term" value="F:ATP binding"/>
    <property type="evidence" value="ECO:0007669"/>
    <property type="project" value="UniProtKB-KW"/>
</dbReference>
<keyword evidence="4" id="KW-0238">DNA-binding</keyword>
<keyword evidence="5" id="KW-0804">Transcription</keyword>
<name>A0A3A8QEY3_9BACT</name>
<reference evidence="9" key="1">
    <citation type="submission" date="2018-09" db="EMBL/GenBank/DDBJ databases">
        <authorList>
            <person name="Livingstone P.G."/>
            <person name="Whitworth D.E."/>
        </authorList>
    </citation>
    <scope>NUCLEOTIDE SEQUENCE [LARGE SCALE GENOMIC DNA]</scope>
    <source>
        <strain evidence="9">AB050A</strain>
    </source>
</reference>
<keyword evidence="1" id="KW-0547">Nucleotide-binding</keyword>
<feature type="domain" description="Sigma-54 factor interaction" evidence="7">
    <location>
        <begin position="157"/>
        <end position="396"/>
    </location>
</feature>
<dbReference type="PANTHER" id="PTHR32071:SF117">
    <property type="entry name" value="PTS-DEPENDENT DIHYDROXYACETONE KINASE OPERON REGULATORY PROTEIN-RELATED"/>
    <property type="match status" value="1"/>
</dbReference>
<keyword evidence="2" id="KW-0067">ATP-binding</keyword>
<dbReference type="AlphaFoldDB" id="A0A3A8QEY3"/>
<gene>
    <name evidence="8" type="ORF">D7W81_15225</name>
</gene>
<keyword evidence="3" id="KW-0805">Transcription regulation</keyword>
<dbReference type="PROSITE" id="PS50045">
    <property type="entry name" value="SIGMA54_INTERACT_4"/>
    <property type="match status" value="1"/>
</dbReference>
<dbReference type="InterPro" id="IPR025662">
    <property type="entry name" value="Sigma_54_int_dom_ATP-bd_1"/>
</dbReference>
<dbReference type="CDD" id="cd00009">
    <property type="entry name" value="AAA"/>
    <property type="match status" value="1"/>
</dbReference>
<evidence type="ECO:0000259" key="7">
    <source>
        <dbReference type="PROSITE" id="PS50045"/>
    </source>
</evidence>
<dbReference type="Gene3D" id="1.10.8.60">
    <property type="match status" value="1"/>
</dbReference>
<evidence type="ECO:0000256" key="4">
    <source>
        <dbReference type="ARBA" id="ARBA00023125"/>
    </source>
</evidence>
<evidence type="ECO:0000256" key="2">
    <source>
        <dbReference type="ARBA" id="ARBA00022840"/>
    </source>
</evidence>
<dbReference type="RefSeq" id="WP_120556102.1">
    <property type="nucleotide sequence ID" value="NZ_RAWK01000081.1"/>
</dbReference>
<dbReference type="PROSITE" id="PS00688">
    <property type="entry name" value="SIGMA54_INTERACT_3"/>
    <property type="match status" value="1"/>
</dbReference>
<dbReference type="Gene3D" id="3.40.50.300">
    <property type="entry name" value="P-loop containing nucleotide triphosphate hydrolases"/>
    <property type="match status" value="1"/>
</dbReference>
<dbReference type="SUPFAM" id="SSF52540">
    <property type="entry name" value="P-loop containing nucleoside triphosphate hydrolases"/>
    <property type="match status" value="1"/>
</dbReference>
<dbReference type="GO" id="GO:0003677">
    <property type="term" value="F:DNA binding"/>
    <property type="evidence" value="ECO:0007669"/>
    <property type="project" value="UniProtKB-KW"/>
</dbReference>
<dbReference type="GO" id="GO:0006355">
    <property type="term" value="P:regulation of DNA-templated transcription"/>
    <property type="evidence" value="ECO:0007669"/>
    <property type="project" value="InterPro"/>
</dbReference>
<dbReference type="InterPro" id="IPR058031">
    <property type="entry name" value="AAA_lid_NorR"/>
</dbReference>
<dbReference type="Pfam" id="PF25601">
    <property type="entry name" value="AAA_lid_14"/>
    <property type="match status" value="1"/>
</dbReference>
<evidence type="ECO:0000256" key="3">
    <source>
        <dbReference type="ARBA" id="ARBA00023015"/>
    </source>
</evidence>
<dbReference type="InterPro" id="IPR002078">
    <property type="entry name" value="Sigma_54_int"/>
</dbReference>
<proteinExistence type="predicted"/>
<dbReference type="PROSITE" id="PS00675">
    <property type="entry name" value="SIGMA54_INTERACT_1"/>
    <property type="match status" value="1"/>
</dbReference>
<evidence type="ECO:0000313" key="9">
    <source>
        <dbReference type="Proteomes" id="UP000267003"/>
    </source>
</evidence>
<dbReference type="PROSITE" id="PS00676">
    <property type="entry name" value="SIGMA54_INTERACT_2"/>
    <property type="match status" value="1"/>
</dbReference>
<sequence length="565" mass="60093">MPHDPLADISTAAMQERGGSRGAPRVVPALTVVSHPVPRRVGDRRLLDALVAGRPVALSRNAPDFAKPGSALGLPLADPFVSRKPLELSALPDGGVRLMVPEDGTHVVAAGVPLQGARDFSPLEWREGVTLELSGRVVVLLHPVELDGEGAADTLGMVGESAGLRRLRKHIERVADLDVSVLIRGETGTGKELVAQAIHRLGPRKAGRFVSVNLGAIPKELAAAELFGAQKGAYSGATRDREGFFRAAHGGTLFLDEVGEAPPEVQVMLLRVLETGELYPVGASQPVTVDVRLIAATDAHLEEQIRDGRFKAPLLHRLAGYDLRVPALRERREDVGRLFFHFAREELAALGEAARLDSEDPHAEPWLPAPLASRLVRAAWPGNIRQLRNLTRQLVIGSRGQERLHADSQLDELLGVPEVAVSVQAPVQAAVAQEAASARASGAGAVAGAPMSPARSAGAPEEREAAVPRRKPSQVTEAELLAALRTSAWDLKAAADALGIPRPSVYDLIERSPNLRTAGDLGADEITRSFEACGGDLDAMVRTLEVSKRALGRRLKELGLVAKGT</sequence>
<dbReference type="Pfam" id="PF00158">
    <property type="entry name" value="Sigma54_activat"/>
    <property type="match status" value="1"/>
</dbReference>
<dbReference type="SMART" id="SM00382">
    <property type="entry name" value="AAA"/>
    <property type="match status" value="1"/>
</dbReference>
<dbReference type="FunFam" id="3.40.50.300:FF:000006">
    <property type="entry name" value="DNA-binding transcriptional regulator NtrC"/>
    <property type="match status" value="1"/>
</dbReference>
<evidence type="ECO:0000256" key="6">
    <source>
        <dbReference type="SAM" id="MobiDB-lite"/>
    </source>
</evidence>
<evidence type="ECO:0000256" key="5">
    <source>
        <dbReference type="ARBA" id="ARBA00023163"/>
    </source>
</evidence>
<protein>
    <submittedName>
        <fullName evidence="8">Sigma-54-dependent Fis family transcriptional regulator</fullName>
    </submittedName>
</protein>